<dbReference type="GO" id="GO:0003677">
    <property type="term" value="F:DNA binding"/>
    <property type="evidence" value="ECO:0007669"/>
    <property type="project" value="InterPro"/>
</dbReference>
<dbReference type="GO" id="GO:0032259">
    <property type="term" value="P:methylation"/>
    <property type="evidence" value="ECO:0007669"/>
    <property type="project" value="UniProtKB-KW"/>
</dbReference>
<dbReference type="Pfam" id="PF01555">
    <property type="entry name" value="N6_N4_Mtase"/>
    <property type="match status" value="1"/>
</dbReference>
<dbReference type="GO" id="GO:0008170">
    <property type="term" value="F:N-methyltransferase activity"/>
    <property type="evidence" value="ECO:0007669"/>
    <property type="project" value="InterPro"/>
</dbReference>
<keyword evidence="2" id="KW-0808">Transferase</keyword>
<evidence type="ECO:0000313" key="4">
    <source>
        <dbReference type="EMBL" id="KKM03938.1"/>
    </source>
</evidence>
<reference evidence="4" key="1">
    <citation type="journal article" date="2015" name="Nature">
        <title>Complex archaea that bridge the gap between prokaryotes and eukaryotes.</title>
        <authorList>
            <person name="Spang A."/>
            <person name="Saw J.H."/>
            <person name="Jorgensen S.L."/>
            <person name="Zaremba-Niedzwiedzka K."/>
            <person name="Martijn J."/>
            <person name="Lind A.E."/>
            <person name="van Eijk R."/>
            <person name="Schleper C."/>
            <person name="Guy L."/>
            <person name="Ettema T.J."/>
        </authorList>
    </citation>
    <scope>NUCLEOTIDE SEQUENCE</scope>
</reference>
<sequence>MQKNMDSKMRDFASEYPRNDDGLILFPRDDQYRKQLFPFLNLSEHPAKANLYLVQAIVEYVSEAEETILDVMAGTGTIMTAALIGRRVICIEIGQQYQDIIEQGIVALEVLAPGIGENIMLIPGDCNLILPVPGVDHVIFSPPYSNIFKKKTLDKLSAEMIGTGLLTYSEDPNNVGNLNEFLYHQKMEGIYKKILDSLRPGGTLTIIIKNHIEKGIDTKLSERAERDCRRLGFKLVAWHRWLPPGSAYTSFMRARGDVVVDEENIITLRKPL</sequence>
<dbReference type="InterPro" id="IPR029063">
    <property type="entry name" value="SAM-dependent_MTases_sf"/>
</dbReference>
<dbReference type="SUPFAM" id="SSF53335">
    <property type="entry name" value="S-adenosyl-L-methionine-dependent methyltransferases"/>
    <property type="match status" value="1"/>
</dbReference>
<name>A0A0F9JYE6_9ZZZZ</name>
<accession>A0A0F9JYE6</accession>
<comment type="caution">
    <text evidence="4">The sequence shown here is derived from an EMBL/GenBank/DDBJ whole genome shotgun (WGS) entry which is preliminary data.</text>
</comment>
<evidence type="ECO:0000259" key="3">
    <source>
        <dbReference type="Pfam" id="PF01555"/>
    </source>
</evidence>
<feature type="domain" description="DNA methylase N-4/N-6" evidence="3">
    <location>
        <begin position="37"/>
        <end position="102"/>
    </location>
</feature>
<dbReference type="CDD" id="cd02440">
    <property type="entry name" value="AdoMet_MTases"/>
    <property type="match status" value="1"/>
</dbReference>
<organism evidence="4">
    <name type="scientific">marine sediment metagenome</name>
    <dbReference type="NCBI Taxonomy" id="412755"/>
    <lineage>
        <taxon>unclassified sequences</taxon>
        <taxon>metagenomes</taxon>
        <taxon>ecological metagenomes</taxon>
    </lineage>
</organism>
<keyword evidence="1" id="KW-0489">Methyltransferase</keyword>
<dbReference type="AlphaFoldDB" id="A0A0F9JYE6"/>
<proteinExistence type="predicted"/>
<evidence type="ECO:0000256" key="2">
    <source>
        <dbReference type="ARBA" id="ARBA00022679"/>
    </source>
</evidence>
<dbReference type="Gene3D" id="3.40.50.150">
    <property type="entry name" value="Vaccinia Virus protein VP39"/>
    <property type="match status" value="2"/>
</dbReference>
<dbReference type="InterPro" id="IPR002941">
    <property type="entry name" value="DNA_methylase_N4/N6"/>
</dbReference>
<protein>
    <recommendedName>
        <fullName evidence="3">DNA methylase N-4/N-6 domain-containing protein</fullName>
    </recommendedName>
</protein>
<dbReference type="EMBL" id="LAZR01016569">
    <property type="protein sequence ID" value="KKM03938.1"/>
    <property type="molecule type" value="Genomic_DNA"/>
</dbReference>
<evidence type="ECO:0000256" key="1">
    <source>
        <dbReference type="ARBA" id="ARBA00022603"/>
    </source>
</evidence>
<gene>
    <name evidence="4" type="ORF">LCGC14_1769400</name>
</gene>